<sequence>MIRMFRALAALILTALSASALAEPADITAAARGVVRVVIVGTDGETIYPMSHGSGFAISPTRVVTNAHVLEEAANDPTTRIAIVPSDGGEADFARIVAVNSAKDLALLELMGDLRLPALTLSGIAATDGDEVSAVGYPMNVDRAQGLDIADLFRSQPPVKSRGHVSGSRPSRDVDTVLHTAAIARGNSGGPLLDACGRVLGVNSFGTASDEGGDAEFSFAVSGRELAAFLRAASVPVPVNALPCRSMAQLDAAERERLASEQAAARADLARRAETSRERRERARLEAEMAVLADRENAMAMAGLLILLAAAAGFAAYQFRSREDGGKAMRIAGAVAAAALVGALAIWFTRPGLDAIDRRVSEILAGEEGDDAAGSGDGPESTEGEAAKLTCTLDPERSRVVGEPPVDLAFEWAPGGCVNGRTQYGFADGAWTRLFVPDGEDTVSINRFDPRTRTFRTDRYPLSRAAMRQARESRAAYQAPACGADDAARTLGERQSAVAALLPAQPTERIVRQCRPR</sequence>
<keyword evidence="3" id="KW-1133">Transmembrane helix</keyword>
<keyword evidence="4" id="KW-0732">Signal</keyword>
<dbReference type="InterPro" id="IPR009003">
    <property type="entry name" value="Peptidase_S1_PA"/>
</dbReference>
<dbReference type="AlphaFoldDB" id="A0A6I4TBN9"/>
<evidence type="ECO:0000256" key="4">
    <source>
        <dbReference type="SAM" id="SignalP"/>
    </source>
</evidence>
<dbReference type="Proteomes" id="UP000439522">
    <property type="component" value="Unassembled WGS sequence"/>
</dbReference>
<proteinExistence type="predicted"/>
<dbReference type="PRINTS" id="PR00834">
    <property type="entry name" value="PROTEASES2C"/>
</dbReference>
<keyword evidence="3" id="KW-0472">Membrane</keyword>
<name>A0A6I4TBN9_9SPHN</name>
<dbReference type="Gene3D" id="2.40.10.10">
    <property type="entry name" value="Trypsin-like serine proteases"/>
    <property type="match status" value="2"/>
</dbReference>
<evidence type="ECO:0000256" key="3">
    <source>
        <dbReference type="SAM" id="Phobius"/>
    </source>
</evidence>
<dbReference type="PANTHER" id="PTHR43019:SF23">
    <property type="entry name" value="PROTEASE DO-LIKE 5, CHLOROPLASTIC"/>
    <property type="match status" value="1"/>
</dbReference>
<keyword evidence="5" id="KW-0378">Hydrolase</keyword>
<reference evidence="5 6" key="1">
    <citation type="submission" date="2019-12" db="EMBL/GenBank/DDBJ databases">
        <title>Genomic-based taxomic classification of the family Erythrobacteraceae.</title>
        <authorList>
            <person name="Xu L."/>
        </authorList>
    </citation>
    <scope>NUCLEOTIDE SEQUENCE [LARGE SCALE GENOMIC DNA]</scope>
    <source>
        <strain evidence="5 6">100921-2</strain>
    </source>
</reference>
<feature type="coiled-coil region" evidence="1">
    <location>
        <begin position="266"/>
        <end position="295"/>
    </location>
</feature>
<feature type="chain" id="PRO_5026106825" evidence="4">
    <location>
        <begin position="23"/>
        <end position="517"/>
    </location>
</feature>
<feature type="region of interest" description="Disordered" evidence="2">
    <location>
        <begin position="367"/>
        <end position="386"/>
    </location>
</feature>
<dbReference type="GO" id="GO:0004252">
    <property type="term" value="F:serine-type endopeptidase activity"/>
    <property type="evidence" value="ECO:0007669"/>
    <property type="project" value="InterPro"/>
</dbReference>
<feature type="compositionally biased region" description="Low complexity" evidence="2">
    <location>
        <begin position="372"/>
        <end position="381"/>
    </location>
</feature>
<feature type="transmembrane region" description="Helical" evidence="3">
    <location>
        <begin position="298"/>
        <end position="319"/>
    </location>
</feature>
<evidence type="ECO:0000313" key="5">
    <source>
        <dbReference type="EMBL" id="MXO74463.1"/>
    </source>
</evidence>
<dbReference type="OrthoDB" id="9766361at2"/>
<feature type="transmembrane region" description="Helical" evidence="3">
    <location>
        <begin position="331"/>
        <end position="349"/>
    </location>
</feature>
<dbReference type="RefSeq" id="WP_160610221.1">
    <property type="nucleotide sequence ID" value="NZ_WTZA01000001.1"/>
</dbReference>
<comment type="caution">
    <text evidence="5">The sequence shown here is derived from an EMBL/GenBank/DDBJ whole genome shotgun (WGS) entry which is preliminary data.</text>
</comment>
<keyword evidence="5" id="KW-0645">Protease</keyword>
<dbReference type="PANTHER" id="PTHR43019">
    <property type="entry name" value="SERINE ENDOPROTEASE DEGS"/>
    <property type="match status" value="1"/>
</dbReference>
<keyword evidence="1" id="KW-0175">Coiled coil</keyword>
<keyword evidence="3" id="KW-0812">Transmembrane</keyword>
<accession>A0A6I4TBN9</accession>
<feature type="signal peptide" evidence="4">
    <location>
        <begin position="1"/>
        <end position="22"/>
    </location>
</feature>
<dbReference type="Pfam" id="PF13365">
    <property type="entry name" value="Trypsin_2"/>
    <property type="match status" value="1"/>
</dbReference>
<keyword evidence="6" id="KW-1185">Reference proteome</keyword>
<dbReference type="SUPFAM" id="SSF50494">
    <property type="entry name" value="Trypsin-like serine proteases"/>
    <property type="match status" value="1"/>
</dbReference>
<evidence type="ECO:0000256" key="2">
    <source>
        <dbReference type="SAM" id="MobiDB-lite"/>
    </source>
</evidence>
<evidence type="ECO:0000256" key="1">
    <source>
        <dbReference type="SAM" id="Coils"/>
    </source>
</evidence>
<gene>
    <name evidence="5" type="ORF">GRI40_04400</name>
</gene>
<organism evidence="5 6">
    <name type="scientific">Tsuneonella aeria</name>
    <dbReference type="NCBI Taxonomy" id="1837929"/>
    <lineage>
        <taxon>Bacteria</taxon>
        <taxon>Pseudomonadati</taxon>
        <taxon>Pseudomonadota</taxon>
        <taxon>Alphaproteobacteria</taxon>
        <taxon>Sphingomonadales</taxon>
        <taxon>Erythrobacteraceae</taxon>
        <taxon>Tsuneonella</taxon>
    </lineage>
</organism>
<dbReference type="InterPro" id="IPR043504">
    <property type="entry name" value="Peptidase_S1_PA_chymotrypsin"/>
</dbReference>
<dbReference type="InterPro" id="IPR001940">
    <property type="entry name" value="Peptidase_S1C"/>
</dbReference>
<evidence type="ECO:0000313" key="6">
    <source>
        <dbReference type="Proteomes" id="UP000439522"/>
    </source>
</evidence>
<dbReference type="EMBL" id="WTZA01000001">
    <property type="protein sequence ID" value="MXO74463.1"/>
    <property type="molecule type" value="Genomic_DNA"/>
</dbReference>
<dbReference type="GO" id="GO:0006508">
    <property type="term" value="P:proteolysis"/>
    <property type="evidence" value="ECO:0007669"/>
    <property type="project" value="UniProtKB-KW"/>
</dbReference>
<protein>
    <submittedName>
        <fullName evidence="5">Trypsin-like serine protease</fullName>
    </submittedName>
</protein>